<protein>
    <recommendedName>
        <fullName evidence="3">SMI1/KNR4 family protein</fullName>
    </recommendedName>
</protein>
<reference evidence="1 2" key="1">
    <citation type="submission" date="2019-10" db="EMBL/GenBank/DDBJ databases">
        <title>Taxonomy of Antarctic Massilia spp.: description of Massilia rubra sp. nov., Massilia aquatica sp. nov., Massilia mucilaginosa sp. nov., Massilia frigida sp. nov. isolated from streams, lakes and regoliths.</title>
        <authorList>
            <person name="Holochova P."/>
            <person name="Sedlacek I."/>
            <person name="Kralova S."/>
            <person name="Maslanova I."/>
            <person name="Busse H.-J."/>
            <person name="Stankova E."/>
            <person name="Vrbovska V."/>
            <person name="Kovarovic V."/>
            <person name="Bartak M."/>
            <person name="Svec P."/>
            <person name="Pantucek R."/>
        </authorList>
    </citation>
    <scope>NUCLEOTIDE SEQUENCE [LARGE SCALE GENOMIC DNA]</scope>
    <source>
        <strain evidence="1 2">CCM 8694</strain>
    </source>
</reference>
<name>A0ABX0MUA3_9BURK</name>
<dbReference type="Proteomes" id="UP000610594">
    <property type="component" value="Unassembled WGS sequence"/>
</dbReference>
<dbReference type="EMBL" id="WHJF01000127">
    <property type="protein sequence ID" value="NHZ66332.1"/>
    <property type="molecule type" value="Genomic_DNA"/>
</dbReference>
<organism evidence="1 2">
    <name type="scientific">Massilia genomosp. 1</name>
    <dbReference type="NCBI Taxonomy" id="2609280"/>
    <lineage>
        <taxon>Bacteria</taxon>
        <taxon>Pseudomonadati</taxon>
        <taxon>Pseudomonadota</taxon>
        <taxon>Betaproteobacteria</taxon>
        <taxon>Burkholderiales</taxon>
        <taxon>Oxalobacteraceae</taxon>
        <taxon>Telluria group</taxon>
        <taxon>Massilia</taxon>
    </lineage>
</organism>
<evidence type="ECO:0000313" key="1">
    <source>
        <dbReference type="EMBL" id="NHZ66332.1"/>
    </source>
</evidence>
<keyword evidence="2" id="KW-1185">Reference proteome</keyword>
<evidence type="ECO:0008006" key="3">
    <source>
        <dbReference type="Google" id="ProtNLM"/>
    </source>
</evidence>
<sequence>MTISRCVHQARWGTLFPQWEPAAGVYGRAHGEKPRAMAPRFARFYKPANTRPFGGLVELLDARWCWADYRDSDDFPHAGMATMNAEYVSFGHCEVDENCAYHFFYDRNGDFFVLHFDQAFRDDEANQYMFELASGKNRRAPMTREEFLAPYLEQVL</sequence>
<comment type="caution">
    <text evidence="1">The sequence shown here is derived from an EMBL/GenBank/DDBJ whole genome shotgun (WGS) entry which is preliminary data.</text>
</comment>
<gene>
    <name evidence="1" type="ORF">F1735_29260</name>
</gene>
<evidence type="ECO:0000313" key="2">
    <source>
        <dbReference type="Proteomes" id="UP000610594"/>
    </source>
</evidence>
<proteinExistence type="predicted"/>
<dbReference type="RefSeq" id="WP_167240214.1">
    <property type="nucleotide sequence ID" value="NZ_WHJF01000127.1"/>
</dbReference>
<accession>A0ABX0MUA3</accession>